<dbReference type="RefSeq" id="WP_183062052.1">
    <property type="nucleotide sequence ID" value="NZ_RBWV01000015.1"/>
</dbReference>
<feature type="domain" description="Phage shock protein PspC N-terminal" evidence="7">
    <location>
        <begin position="16"/>
        <end position="72"/>
    </location>
</feature>
<evidence type="ECO:0000256" key="5">
    <source>
        <dbReference type="ARBA" id="ARBA00023136"/>
    </source>
</evidence>
<dbReference type="EMBL" id="RBWV01000015">
    <property type="protein sequence ID" value="RKS69335.1"/>
    <property type="molecule type" value="Genomic_DNA"/>
</dbReference>
<evidence type="ECO:0000256" key="1">
    <source>
        <dbReference type="ARBA" id="ARBA00004162"/>
    </source>
</evidence>
<feature type="transmembrane region" description="Helical" evidence="6">
    <location>
        <begin position="272"/>
        <end position="289"/>
    </location>
</feature>
<evidence type="ECO:0000256" key="4">
    <source>
        <dbReference type="ARBA" id="ARBA00022989"/>
    </source>
</evidence>
<evidence type="ECO:0000259" key="7">
    <source>
        <dbReference type="Pfam" id="PF04024"/>
    </source>
</evidence>
<evidence type="ECO:0000313" key="10">
    <source>
        <dbReference type="Proteomes" id="UP000281955"/>
    </source>
</evidence>
<evidence type="ECO:0000259" key="8">
    <source>
        <dbReference type="Pfam" id="PF09922"/>
    </source>
</evidence>
<dbReference type="GO" id="GO:0005886">
    <property type="term" value="C:plasma membrane"/>
    <property type="evidence" value="ECO:0007669"/>
    <property type="project" value="UniProtKB-SubCell"/>
</dbReference>
<feature type="transmembrane region" description="Helical" evidence="6">
    <location>
        <begin position="90"/>
        <end position="109"/>
    </location>
</feature>
<evidence type="ECO:0000313" key="9">
    <source>
        <dbReference type="EMBL" id="RKS69335.1"/>
    </source>
</evidence>
<evidence type="ECO:0000256" key="3">
    <source>
        <dbReference type="ARBA" id="ARBA00022692"/>
    </source>
</evidence>
<keyword evidence="4 6" id="KW-1133">Transmembrane helix</keyword>
<evidence type="ECO:0000256" key="6">
    <source>
        <dbReference type="SAM" id="Phobius"/>
    </source>
</evidence>
<gene>
    <name evidence="9" type="ORF">CLV35_3512</name>
</gene>
<dbReference type="Proteomes" id="UP000281955">
    <property type="component" value="Unassembled WGS sequence"/>
</dbReference>
<accession>A0A420XLN4</accession>
<keyword evidence="10" id="KW-1185">Reference proteome</keyword>
<feature type="transmembrane region" description="Helical" evidence="6">
    <location>
        <begin position="217"/>
        <end position="239"/>
    </location>
</feature>
<name>A0A420XLN4_9ACTN</name>
<proteinExistence type="predicted"/>
<dbReference type="AlphaFoldDB" id="A0A420XLN4"/>
<feature type="transmembrane region" description="Helical" evidence="6">
    <location>
        <begin position="245"/>
        <end position="265"/>
    </location>
</feature>
<dbReference type="InterPro" id="IPR052027">
    <property type="entry name" value="PspC"/>
</dbReference>
<dbReference type="InParanoid" id="A0A420XLN4"/>
<sequence length="412" mass="42069">MTPNSGPGSAPAFLRSLRRSALDRKVAGVCGGVARSLRIDPLILRVVAVVLAVFGGAGVLLYSLAWLLLPEEGEEESGAERLVRGRGDSSVIAPIVGVLVGLALFGRVLDDGPSGFVVIVTFLVVGTIVALRSDRPTAGVPVGGPAEPRREDSFGRTAGTAYAPAGTAYAAAATAYAPTGPVFGPVHGPPLPPPPVAPWPVPPPREPRPPRPPAGPLAALTLSGMLVVTCAASIAAWVFGAQIGVTFVLGAALVALGVGVAAASLWGRAGGLPLLGALLAVALIVAGVVRDEVPTHGWGDVTLRPTTVAQAQQPVERAAGDVTLDLRDVPFTGGPVHVRVRQAVGELLVLVPPDVSLDVQADVHWVGEVRLPDSDTENGASVSKHVVEPAVGSRGTLVMDLDLTVGDLEVRR</sequence>
<evidence type="ECO:0000256" key="2">
    <source>
        <dbReference type="ARBA" id="ARBA00022475"/>
    </source>
</evidence>
<dbReference type="Pfam" id="PF09922">
    <property type="entry name" value="LiaF-like_C"/>
    <property type="match status" value="1"/>
</dbReference>
<reference evidence="9 10" key="1">
    <citation type="submission" date="2018-10" db="EMBL/GenBank/DDBJ databases">
        <title>Genomic Encyclopedia of Archaeal and Bacterial Type Strains, Phase II (KMG-II): from individual species to whole genera.</title>
        <authorList>
            <person name="Goeker M."/>
        </authorList>
    </citation>
    <scope>NUCLEOTIDE SEQUENCE [LARGE SCALE GENOMIC DNA]</scope>
    <source>
        <strain evidence="9 10">RP-AC37</strain>
    </source>
</reference>
<dbReference type="InterPro" id="IPR024425">
    <property type="entry name" value="LiaF-like_C"/>
</dbReference>
<keyword evidence="2" id="KW-1003">Cell membrane</keyword>
<keyword evidence="3 6" id="KW-0812">Transmembrane</keyword>
<comment type="caution">
    <text evidence="9">The sequence shown here is derived from an EMBL/GenBank/DDBJ whole genome shotgun (WGS) entry which is preliminary data.</text>
</comment>
<feature type="transmembrane region" description="Helical" evidence="6">
    <location>
        <begin position="42"/>
        <end position="69"/>
    </location>
</feature>
<dbReference type="PANTHER" id="PTHR33885">
    <property type="entry name" value="PHAGE SHOCK PROTEIN C"/>
    <property type="match status" value="1"/>
</dbReference>
<organism evidence="9 10">
    <name type="scientific">Motilibacter peucedani</name>
    <dbReference type="NCBI Taxonomy" id="598650"/>
    <lineage>
        <taxon>Bacteria</taxon>
        <taxon>Bacillati</taxon>
        <taxon>Actinomycetota</taxon>
        <taxon>Actinomycetes</taxon>
        <taxon>Motilibacterales</taxon>
        <taxon>Motilibacteraceae</taxon>
        <taxon>Motilibacter</taxon>
    </lineage>
</organism>
<dbReference type="PANTHER" id="PTHR33885:SF3">
    <property type="entry name" value="PHAGE SHOCK PROTEIN C"/>
    <property type="match status" value="1"/>
</dbReference>
<feature type="domain" description="Cell wall-active antibiotics response LiaF-like C-terminal" evidence="8">
    <location>
        <begin position="315"/>
        <end position="410"/>
    </location>
</feature>
<feature type="transmembrane region" description="Helical" evidence="6">
    <location>
        <begin position="115"/>
        <end position="131"/>
    </location>
</feature>
<protein>
    <submittedName>
        <fullName evidence="9">Phage shock protein PspC (Stress-responsive transcriptional regulator)</fullName>
    </submittedName>
</protein>
<dbReference type="InterPro" id="IPR007168">
    <property type="entry name" value="Phageshock_PspC_N"/>
</dbReference>
<keyword evidence="5 6" id="KW-0472">Membrane</keyword>
<dbReference type="Pfam" id="PF04024">
    <property type="entry name" value="PspC"/>
    <property type="match status" value="1"/>
</dbReference>
<comment type="subcellular location">
    <subcellularLocation>
        <location evidence="1">Cell membrane</location>
        <topology evidence="1">Single-pass membrane protein</topology>
    </subcellularLocation>
</comment>